<dbReference type="Pfam" id="PF01734">
    <property type="entry name" value="Patatin"/>
    <property type="match status" value="1"/>
</dbReference>
<evidence type="ECO:0000259" key="3">
    <source>
        <dbReference type="PROSITE" id="PS51635"/>
    </source>
</evidence>
<feature type="active site" description="Nucleophile" evidence="2">
    <location>
        <position position="39"/>
    </location>
</feature>
<feature type="short sequence motif" description="GXGXXG" evidence="2">
    <location>
        <begin position="11"/>
        <end position="16"/>
    </location>
</feature>
<accession>A0A318EJ71</accession>
<protein>
    <submittedName>
        <fullName evidence="4">Patatin-like phospholipase</fullName>
    </submittedName>
</protein>
<dbReference type="AlphaFoldDB" id="A0A318EJ71"/>
<gene>
    <name evidence="4" type="ORF">C8D93_101266</name>
</gene>
<proteinExistence type="predicted"/>
<dbReference type="OrthoDB" id="5290098at2"/>
<feature type="short sequence motif" description="GXSXG" evidence="2">
    <location>
        <begin position="37"/>
        <end position="41"/>
    </location>
</feature>
<keyword evidence="1 2" id="KW-0443">Lipid metabolism</keyword>
<dbReference type="EMBL" id="QICN01000001">
    <property type="protein sequence ID" value="PXV71221.1"/>
    <property type="molecule type" value="Genomic_DNA"/>
</dbReference>
<sequence>MARLVNLVFQGGGVKGLSYAGAYSQMPDSCRVNVVGGASAGAIAAALIACGMSKADLESRMRGLDLETLLDPTALDKMKELKAIAQEIAALAGRASGGNLGMLSVAGFWRRNNRSIKRHMNSLLADYGFFVADGLKAWLIQQIGENTKFRDITAVKDLRIVASDIGRRELRPFSKTYSADKSIVEAVVASASIPFFFHPANVNGLMVDGGMLSNFPLRMFETDPYPTVGFRLMPIVAPNTNVNNFPQFLRALVDTLLDAHDKAQPVPHKYCENPIYFPSGITAVDFNLSTEQKGLLLQAGVAAGAQVKWMEFSSEVPLLKGIDTKPHVVVTRTIENAELLEKAYCDESRRPETLEDDTRYTVRIDANGDVLYEMQRVFKTTGQPWLGSRSLLEFRSSNEPINISMADLNWTIAEIQGSTEVPLPRFPLVNEPSAKGFVYAFVPPISHSDEPRKFIARWSKQGECTRTLVRGEPDIVSYAVMQRANRHRVRLELILLIDPNLGYLVPSQPNGMQTPTRAEVAVGQTAYVRWTIKKDWFEVNGQCAFDTVVAKAVSQ</sequence>
<dbReference type="Gene3D" id="3.40.1090.10">
    <property type="entry name" value="Cytosolic phospholipase A2 catalytic domain"/>
    <property type="match status" value="1"/>
</dbReference>
<dbReference type="GO" id="GO:0016787">
    <property type="term" value="F:hydrolase activity"/>
    <property type="evidence" value="ECO:0007669"/>
    <property type="project" value="UniProtKB-UniRule"/>
</dbReference>
<evidence type="ECO:0000313" key="4">
    <source>
        <dbReference type="EMBL" id="PXV71221.1"/>
    </source>
</evidence>
<evidence type="ECO:0000313" key="5">
    <source>
        <dbReference type="Proteomes" id="UP000248330"/>
    </source>
</evidence>
<comment type="caution">
    <text evidence="4">The sequence shown here is derived from an EMBL/GenBank/DDBJ whole genome shotgun (WGS) entry which is preliminary data.</text>
</comment>
<dbReference type="RefSeq" id="WP_110263359.1">
    <property type="nucleotide sequence ID" value="NZ_CAKZQT010000007.1"/>
</dbReference>
<dbReference type="InterPro" id="IPR016035">
    <property type="entry name" value="Acyl_Trfase/lysoPLipase"/>
</dbReference>
<evidence type="ECO:0000256" key="2">
    <source>
        <dbReference type="PROSITE-ProRule" id="PRU01161"/>
    </source>
</evidence>
<dbReference type="PANTHER" id="PTHR46394:SF1">
    <property type="entry name" value="PNPLA DOMAIN-CONTAINING PROTEIN"/>
    <property type="match status" value="1"/>
</dbReference>
<dbReference type="SUPFAM" id="SSF52151">
    <property type="entry name" value="FabD/lysophospholipase-like"/>
    <property type="match status" value="1"/>
</dbReference>
<dbReference type="InterPro" id="IPR002641">
    <property type="entry name" value="PNPLA_dom"/>
</dbReference>
<name>A0A318EJ71_9GAMM</name>
<evidence type="ECO:0000256" key="1">
    <source>
        <dbReference type="ARBA" id="ARBA00023098"/>
    </source>
</evidence>
<keyword evidence="5" id="KW-1185">Reference proteome</keyword>
<keyword evidence="2" id="KW-0378">Hydrolase</keyword>
<dbReference type="PROSITE" id="PS51635">
    <property type="entry name" value="PNPLA"/>
    <property type="match status" value="1"/>
</dbReference>
<dbReference type="GO" id="GO:0016042">
    <property type="term" value="P:lipid catabolic process"/>
    <property type="evidence" value="ECO:0007669"/>
    <property type="project" value="UniProtKB-UniRule"/>
</dbReference>
<reference evidence="4 5" key="1">
    <citation type="submission" date="2018-04" db="EMBL/GenBank/DDBJ databases">
        <title>Genomic Encyclopedia of Type Strains, Phase IV (KMG-IV): sequencing the most valuable type-strain genomes for metagenomic binning, comparative biology and taxonomic classification.</title>
        <authorList>
            <person name="Goeker M."/>
        </authorList>
    </citation>
    <scope>NUCLEOTIDE SEQUENCE [LARGE SCALE GENOMIC DNA]</scope>
    <source>
        <strain evidence="4 5">DSM 104150</strain>
    </source>
</reference>
<feature type="active site" description="Proton acceptor" evidence="2">
    <location>
        <position position="208"/>
    </location>
</feature>
<dbReference type="Proteomes" id="UP000248330">
    <property type="component" value="Unassembled WGS sequence"/>
</dbReference>
<keyword evidence="2" id="KW-0442">Lipid degradation</keyword>
<organism evidence="4 5">
    <name type="scientific">Sinimarinibacterium flocculans</name>
    <dbReference type="NCBI Taxonomy" id="985250"/>
    <lineage>
        <taxon>Bacteria</taxon>
        <taxon>Pseudomonadati</taxon>
        <taxon>Pseudomonadota</taxon>
        <taxon>Gammaproteobacteria</taxon>
        <taxon>Nevskiales</taxon>
        <taxon>Nevskiaceae</taxon>
        <taxon>Sinimarinibacterium</taxon>
    </lineage>
</organism>
<feature type="domain" description="PNPLA" evidence="3">
    <location>
        <begin position="7"/>
        <end position="221"/>
    </location>
</feature>
<dbReference type="InterPro" id="IPR052580">
    <property type="entry name" value="Lipid_Hydrolase"/>
</dbReference>
<feature type="short sequence motif" description="DGA/G" evidence="2">
    <location>
        <begin position="208"/>
        <end position="210"/>
    </location>
</feature>
<dbReference type="PANTHER" id="PTHR46394">
    <property type="entry name" value="ANNEXIN"/>
    <property type="match status" value="1"/>
</dbReference>